<dbReference type="InterPro" id="IPR050357">
    <property type="entry name" value="Arrestin_domain-protein"/>
</dbReference>
<dbReference type="InterPro" id="IPR014752">
    <property type="entry name" value="Arrestin-like_C"/>
</dbReference>
<dbReference type="PANTHER" id="PTHR11188">
    <property type="entry name" value="ARRESTIN DOMAIN CONTAINING PROTEIN"/>
    <property type="match status" value="1"/>
</dbReference>
<evidence type="ECO:0000256" key="2">
    <source>
        <dbReference type="ARBA" id="ARBA00022606"/>
    </source>
</evidence>
<gene>
    <name evidence="5" type="primary">LOC117574768</name>
</gene>
<reference evidence="5" key="1">
    <citation type="submission" date="2025-08" db="UniProtKB">
        <authorList>
            <consortium name="RefSeq"/>
        </authorList>
    </citation>
    <scope>IDENTIFICATION</scope>
    <source>
        <strain evidence="5">15112-1751.03</strain>
        <tissue evidence="5">Whole Adult</tissue>
    </source>
</reference>
<evidence type="ECO:0000256" key="1">
    <source>
        <dbReference type="ARBA" id="ARBA00005298"/>
    </source>
</evidence>
<dbReference type="GeneID" id="117574768"/>
<dbReference type="InterPro" id="IPR014756">
    <property type="entry name" value="Ig_E-set"/>
</dbReference>
<dbReference type="SMART" id="SM01017">
    <property type="entry name" value="Arrestin_C"/>
    <property type="match status" value="1"/>
</dbReference>
<dbReference type="AlphaFoldDB" id="A0A6P8XNJ5"/>
<feature type="domain" description="Arrestin C-terminal-like" evidence="3">
    <location>
        <begin position="161"/>
        <end position="295"/>
    </location>
</feature>
<proteinExistence type="inferred from homology"/>
<dbReference type="InterPro" id="IPR011022">
    <property type="entry name" value="Arrestin_C-like"/>
</dbReference>
<organism evidence="4 5">
    <name type="scientific">Drosophila albomicans</name>
    <name type="common">Fruit fly</name>
    <dbReference type="NCBI Taxonomy" id="7291"/>
    <lineage>
        <taxon>Eukaryota</taxon>
        <taxon>Metazoa</taxon>
        <taxon>Ecdysozoa</taxon>
        <taxon>Arthropoda</taxon>
        <taxon>Hexapoda</taxon>
        <taxon>Insecta</taxon>
        <taxon>Pterygota</taxon>
        <taxon>Neoptera</taxon>
        <taxon>Endopterygota</taxon>
        <taxon>Diptera</taxon>
        <taxon>Brachycera</taxon>
        <taxon>Muscomorpha</taxon>
        <taxon>Ephydroidea</taxon>
        <taxon>Drosophilidae</taxon>
        <taxon>Drosophila</taxon>
    </lineage>
</organism>
<protein>
    <submittedName>
        <fullName evidence="5">Arrestin domain-containing protein 1-like isoform X1</fullName>
    </submittedName>
</protein>
<evidence type="ECO:0000313" key="4">
    <source>
        <dbReference type="Proteomes" id="UP000515160"/>
    </source>
</evidence>
<dbReference type="Gene3D" id="2.60.40.640">
    <property type="match status" value="2"/>
</dbReference>
<dbReference type="RefSeq" id="XP_034114604.1">
    <property type="nucleotide sequence ID" value="XM_034258713.2"/>
</dbReference>
<dbReference type="SUPFAM" id="SSF81296">
    <property type="entry name" value="E set domains"/>
    <property type="match status" value="2"/>
</dbReference>
<dbReference type="GO" id="GO:0005737">
    <property type="term" value="C:cytoplasm"/>
    <property type="evidence" value="ECO:0007669"/>
    <property type="project" value="TreeGrafter"/>
</dbReference>
<dbReference type="Pfam" id="PF02752">
    <property type="entry name" value="Arrestin_C"/>
    <property type="match status" value="1"/>
</dbReference>
<name>A0A6P8XNJ5_DROAB</name>
<dbReference type="Proteomes" id="UP000515160">
    <property type="component" value="Chromosome 2R"/>
</dbReference>
<keyword evidence="4" id="KW-1185">Reference proteome</keyword>
<comment type="similarity">
    <text evidence="1">Belongs to the arrestin family.</text>
</comment>
<dbReference type="OrthoDB" id="2333384at2759"/>
<evidence type="ECO:0000313" key="5">
    <source>
        <dbReference type="RefSeq" id="XP_034114604.1"/>
    </source>
</evidence>
<accession>A0A6P8XNJ5</accession>
<keyword evidence="2" id="KW-0716">Sensory transduction</keyword>
<dbReference type="Pfam" id="PF00339">
    <property type="entry name" value="Arrestin_N"/>
    <property type="match status" value="1"/>
</dbReference>
<evidence type="ECO:0000259" key="3">
    <source>
        <dbReference type="SMART" id="SM01017"/>
    </source>
</evidence>
<dbReference type="GO" id="GO:0015031">
    <property type="term" value="P:protein transport"/>
    <property type="evidence" value="ECO:0007669"/>
    <property type="project" value="TreeGrafter"/>
</dbReference>
<sequence length="316" mass="34972">MSIRTFAQFEKGSAIFYGGEEIRGQFVMTTSDTLSVNSIYILLEGEANVMPYENASSPMQYGTQCYLSERIDYSNAIELSPGTYNYAFSFTLPLTCPSSCESPCGRIFYHVALIIDRSWHSDHIYKEAIRVIQPNNLNLLEEAKIPIESEHIKSLCCWPFSSGPANLTLTIPFGGFVPGQKISCTVCIDNQSVGNDLQNVQLCLKQIMSFGSTRSIAKPREREKTLASCVLTESVKRLSKRLIRATLVVPPVPPTSIDAIGRIIKVRYSIGISMQYGFCLNWNIDTPIIIGTEPLIQSIQNPTEGCTATAPIAETD</sequence>
<dbReference type="InterPro" id="IPR011021">
    <property type="entry name" value="Arrestin-like_N"/>
</dbReference>
<dbReference type="PANTHER" id="PTHR11188:SF167">
    <property type="entry name" value="ARRESTIN C-TERMINAL-LIKE DOMAIN-CONTAINING PROTEIN-RELATED"/>
    <property type="match status" value="1"/>
</dbReference>